<name>A0A7G9SDR7_9SPHN</name>
<dbReference type="Pfam" id="PF00550">
    <property type="entry name" value="PP-binding"/>
    <property type="match status" value="1"/>
</dbReference>
<accession>A0A7G9SDR7</accession>
<dbReference type="Gene3D" id="1.10.1200.10">
    <property type="entry name" value="ACP-like"/>
    <property type="match status" value="1"/>
</dbReference>
<feature type="domain" description="Carrier" evidence="1">
    <location>
        <begin position="14"/>
        <end position="95"/>
    </location>
</feature>
<evidence type="ECO:0000313" key="3">
    <source>
        <dbReference type="Proteomes" id="UP000515955"/>
    </source>
</evidence>
<proteinExistence type="predicted"/>
<dbReference type="InterPro" id="IPR009081">
    <property type="entry name" value="PP-bd_ACP"/>
</dbReference>
<dbReference type="AlphaFoldDB" id="A0A7G9SDR7"/>
<evidence type="ECO:0000259" key="1">
    <source>
        <dbReference type="PROSITE" id="PS50075"/>
    </source>
</evidence>
<dbReference type="EMBL" id="CP060717">
    <property type="protein sequence ID" value="QNN65992.1"/>
    <property type="molecule type" value="Genomic_DNA"/>
</dbReference>
<dbReference type="InterPro" id="IPR036736">
    <property type="entry name" value="ACP-like_sf"/>
</dbReference>
<gene>
    <name evidence="2" type="ORF">H9L12_05675</name>
</gene>
<sequence length="97" mass="10529">MTTGQVSVATSDFDELDSTLRAILQETLSLSRERVAGFTDATELFGALPELDSMAVATLLTAIEERLGILIEDDDVEAEDFATYGSLLAFARRKALQ</sequence>
<evidence type="ECO:0000313" key="2">
    <source>
        <dbReference type="EMBL" id="QNN65992.1"/>
    </source>
</evidence>
<dbReference type="PROSITE" id="PS50075">
    <property type="entry name" value="CARRIER"/>
    <property type="match status" value="1"/>
</dbReference>
<dbReference type="KEGG" id="srhi:H9L12_05675"/>
<protein>
    <submittedName>
        <fullName evidence="2">Acyl carrier protein</fullName>
    </submittedName>
</protein>
<dbReference type="Proteomes" id="UP000515955">
    <property type="component" value="Chromosome"/>
</dbReference>
<dbReference type="SUPFAM" id="SSF47336">
    <property type="entry name" value="ACP-like"/>
    <property type="match status" value="1"/>
</dbReference>
<organism evidence="2 3">
    <name type="scientific">Sphingomonas rhizophila</name>
    <dbReference type="NCBI Taxonomy" id="2071607"/>
    <lineage>
        <taxon>Bacteria</taxon>
        <taxon>Pseudomonadati</taxon>
        <taxon>Pseudomonadota</taxon>
        <taxon>Alphaproteobacteria</taxon>
        <taxon>Sphingomonadales</taxon>
        <taxon>Sphingomonadaceae</taxon>
        <taxon>Sphingomonas</taxon>
    </lineage>
</organism>
<dbReference type="RefSeq" id="WP_187542977.1">
    <property type="nucleotide sequence ID" value="NZ_CP060717.1"/>
</dbReference>
<reference evidence="2 3" key="1">
    <citation type="submission" date="2020-08" db="EMBL/GenBank/DDBJ databases">
        <title>Genome sequence of Sphingomonas rhizophila KACC 19189T.</title>
        <authorList>
            <person name="Hyun D.-W."/>
            <person name="Bae J.-W."/>
        </authorList>
    </citation>
    <scope>NUCLEOTIDE SEQUENCE [LARGE SCALE GENOMIC DNA]</scope>
    <source>
        <strain evidence="2 3">KACC 19189</strain>
    </source>
</reference>
<keyword evidence="3" id="KW-1185">Reference proteome</keyword>